<evidence type="ECO:0000313" key="2">
    <source>
        <dbReference type="Proteomes" id="UP001241537"/>
    </source>
</evidence>
<accession>A0AAE3V8A9</accession>
<gene>
    <name evidence="1" type="ORF">J2S20_000301</name>
</gene>
<protein>
    <submittedName>
        <fullName evidence="1">Uncharacterized protein</fullName>
    </submittedName>
</protein>
<dbReference type="AlphaFoldDB" id="A0AAE3V8A9"/>
<keyword evidence="2" id="KW-1185">Reference proteome</keyword>
<proteinExistence type="predicted"/>
<name>A0AAE3V8A9_9FIRM</name>
<reference evidence="1" key="1">
    <citation type="submission" date="2023-07" db="EMBL/GenBank/DDBJ databases">
        <title>Genomic Encyclopedia of Type Strains, Phase IV (KMG-IV): sequencing the most valuable type-strain genomes for metagenomic binning, comparative biology and taxonomic classification.</title>
        <authorList>
            <person name="Goeker M."/>
        </authorList>
    </citation>
    <scope>NUCLEOTIDE SEQUENCE</scope>
    <source>
        <strain evidence="1">DSM 19659</strain>
    </source>
</reference>
<dbReference type="EMBL" id="JAUSTO010000002">
    <property type="protein sequence ID" value="MDQ0151621.1"/>
    <property type="molecule type" value="Genomic_DNA"/>
</dbReference>
<comment type="caution">
    <text evidence="1">The sequence shown here is derived from an EMBL/GenBank/DDBJ whole genome shotgun (WGS) entry which is preliminary data.</text>
</comment>
<organism evidence="1 2">
    <name type="scientific">Moryella indoligenes</name>
    <dbReference type="NCBI Taxonomy" id="371674"/>
    <lineage>
        <taxon>Bacteria</taxon>
        <taxon>Bacillati</taxon>
        <taxon>Bacillota</taxon>
        <taxon>Clostridia</taxon>
        <taxon>Lachnospirales</taxon>
        <taxon>Lachnospiraceae</taxon>
        <taxon>Moryella</taxon>
    </lineage>
</organism>
<sequence length="52" mass="6158">MSQKTNRCAMCAGRTGRKLGVHDTVMVYLSILKPYLFQFIYQQMRQIKLPHR</sequence>
<evidence type="ECO:0000313" key="1">
    <source>
        <dbReference type="EMBL" id="MDQ0151621.1"/>
    </source>
</evidence>
<dbReference type="Proteomes" id="UP001241537">
    <property type="component" value="Unassembled WGS sequence"/>
</dbReference>